<protein>
    <recommendedName>
        <fullName evidence="4">DUF4282 domain-containing protein</fullName>
    </recommendedName>
</protein>
<comment type="caution">
    <text evidence="3">The sequence shown here is derived from an EMBL/GenBank/DDBJ whole genome shotgun (WGS) entry which is preliminary data.</text>
</comment>
<proteinExistence type="predicted"/>
<organism evidence="3">
    <name type="scientific">marine sediment metagenome</name>
    <dbReference type="NCBI Taxonomy" id="412755"/>
    <lineage>
        <taxon>unclassified sequences</taxon>
        <taxon>metagenomes</taxon>
        <taxon>ecological metagenomes</taxon>
    </lineage>
</organism>
<feature type="transmembrane region" description="Helical" evidence="2">
    <location>
        <begin position="40"/>
        <end position="69"/>
    </location>
</feature>
<accession>X0XTE4</accession>
<evidence type="ECO:0000313" key="3">
    <source>
        <dbReference type="EMBL" id="GAG46510.1"/>
    </source>
</evidence>
<keyword evidence="2" id="KW-0472">Membrane</keyword>
<keyword evidence="1" id="KW-0175">Coiled coil</keyword>
<feature type="coiled-coil region" evidence="1">
    <location>
        <begin position="69"/>
        <end position="108"/>
    </location>
</feature>
<keyword evidence="2" id="KW-0812">Transmembrane</keyword>
<evidence type="ECO:0000256" key="1">
    <source>
        <dbReference type="SAM" id="Coils"/>
    </source>
</evidence>
<sequence length="108" mass="12165">MKYKNFRTVARVFVILAWLVGIGTFVMGLAGGFVGGGINIIVGIIIGVVGGFLSFIFIYAFSQFIYVLIDIERNTRRTLRALLEEVEMEEVEKEEVEKEEEIKAEKGE</sequence>
<dbReference type="AlphaFoldDB" id="X0XTE4"/>
<name>X0XTE4_9ZZZZ</name>
<evidence type="ECO:0008006" key="4">
    <source>
        <dbReference type="Google" id="ProtNLM"/>
    </source>
</evidence>
<evidence type="ECO:0000256" key="2">
    <source>
        <dbReference type="SAM" id="Phobius"/>
    </source>
</evidence>
<feature type="transmembrane region" description="Helical" evidence="2">
    <location>
        <begin position="12"/>
        <end position="34"/>
    </location>
</feature>
<dbReference type="EMBL" id="BARS01056866">
    <property type="protein sequence ID" value="GAG46510.1"/>
    <property type="molecule type" value="Genomic_DNA"/>
</dbReference>
<keyword evidence="2" id="KW-1133">Transmembrane helix</keyword>
<gene>
    <name evidence="3" type="ORF">S01H1_83597</name>
</gene>
<reference evidence="3" key="1">
    <citation type="journal article" date="2014" name="Front. Microbiol.">
        <title>High frequency of phylogenetically diverse reductive dehalogenase-homologous genes in deep subseafloor sedimentary metagenomes.</title>
        <authorList>
            <person name="Kawai M."/>
            <person name="Futagami T."/>
            <person name="Toyoda A."/>
            <person name="Takaki Y."/>
            <person name="Nishi S."/>
            <person name="Hori S."/>
            <person name="Arai W."/>
            <person name="Tsubouchi T."/>
            <person name="Morono Y."/>
            <person name="Uchiyama I."/>
            <person name="Ito T."/>
            <person name="Fujiyama A."/>
            <person name="Inagaki F."/>
            <person name="Takami H."/>
        </authorList>
    </citation>
    <scope>NUCLEOTIDE SEQUENCE</scope>
    <source>
        <strain evidence="3">Expedition CK06-06</strain>
    </source>
</reference>